<feature type="domain" description="Toprim" evidence="12">
    <location>
        <begin position="1"/>
        <end position="111"/>
    </location>
</feature>
<reference evidence="14 15" key="1">
    <citation type="submission" date="2018-12" db="EMBL/GenBank/DDBJ databases">
        <title>Mesorhizobium carbonis sp. nov., isolated from coal mine water.</title>
        <authorList>
            <person name="Xin W."/>
            <person name="Xu Z."/>
            <person name="Xiang F."/>
            <person name="Zhang J."/>
            <person name="Xi L."/>
            <person name="Liu J."/>
        </authorList>
    </citation>
    <scope>NUCLEOTIDE SEQUENCE [LARGE SCALE GENOMIC DNA]</scope>
    <source>
        <strain evidence="14 15">B2.3</strain>
    </source>
</reference>
<dbReference type="SUPFAM" id="SSF56712">
    <property type="entry name" value="Prokaryotic type I DNA topoisomerase"/>
    <property type="match status" value="1"/>
</dbReference>
<evidence type="ECO:0000259" key="12">
    <source>
        <dbReference type="PROSITE" id="PS50880"/>
    </source>
</evidence>
<dbReference type="InterPro" id="IPR025589">
    <property type="entry name" value="Toprim_C_rpt"/>
</dbReference>
<feature type="site" description="Interaction with DNA" evidence="10">
    <location>
        <position position="31"/>
    </location>
</feature>
<dbReference type="InterPro" id="IPR023405">
    <property type="entry name" value="Topo_IA_core_domain"/>
</dbReference>
<evidence type="ECO:0000256" key="2">
    <source>
        <dbReference type="ARBA" id="ARBA00009446"/>
    </source>
</evidence>
<dbReference type="CDD" id="cd00186">
    <property type="entry name" value="TOP1Ac"/>
    <property type="match status" value="1"/>
</dbReference>
<dbReference type="PROSITE" id="PS50880">
    <property type="entry name" value="TOPRIM"/>
    <property type="match status" value="1"/>
</dbReference>
<protein>
    <recommendedName>
        <fullName evidence="10">DNA topoisomerase 1</fullName>
        <ecNumber evidence="10">5.6.2.1</ecNumber>
    </recommendedName>
    <alternativeName>
        <fullName evidence="10">DNA topoisomerase I</fullName>
    </alternativeName>
</protein>
<keyword evidence="9 10" id="KW-0413">Isomerase</keyword>
<dbReference type="Proteomes" id="UP000278398">
    <property type="component" value="Unassembled WGS sequence"/>
</dbReference>
<dbReference type="AlphaFoldDB" id="A0A429YXV2"/>
<dbReference type="InterPro" id="IPR003601">
    <property type="entry name" value="Topo_IA_2"/>
</dbReference>
<keyword evidence="8 10" id="KW-0238">DNA-binding</keyword>
<comment type="function">
    <text evidence="10">Releases the supercoiling and torsional tension of DNA, which is introduced during the DNA replication and transcription, by transiently cleaving and rejoining one strand of the DNA duplex. Introduces a single-strand break via transesterification at a target site in duplex DNA. The scissile phosphodiester is attacked by the catalytic tyrosine of the enzyme, resulting in the formation of a DNA-(5'-phosphotyrosyl)-enzyme intermediate and the expulsion of a 3'-OH DNA strand. The free DNA strand then undergoes passage around the unbroken strand, thus removing DNA supercoils. Finally, in the religation step, the DNA 3'-OH attacks the covalent intermediate to expel the active-site tyrosine and restore the DNA phosphodiester backbone.</text>
</comment>
<evidence type="ECO:0000256" key="8">
    <source>
        <dbReference type="ARBA" id="ARBA00023125"/>
    </source>
</evidence>
<feature type="region of interest" description="Disordered" evidence="11">
    <location>
        <begin position="838"/>
        <end position="884"/>
    </location>
</feature>
<dbReference type="PRINTS" id="PR00417">
    <property type="entry name" value="PRTPISMRASEI"/>
</dbReference>
<evidence type="ECO:0000256" key="3">
    <source>
        <dbReference type="ARBA" id="ARBA00022723"/>
    </source>
</evidence>
<keyword evidence="4" id="KW-0863">Zinc-finger</keyword>
<evidence type="ECO:0000256" key="4">
    <source>
        <dbReference type="ARBA" id="ARBA00022771"/>
    </source>
</evidence>
<comment type="catalytic activity">
    <reaction evidence="1 10">
        <text>ATP-independent breakage of single-stranded DNA, followed by passage and rejoining.</text>
        <dbReference type="EC" id="5.6.2.1"/>
    </reaction>
</comment>
<dbReference type="InterPro" id="IPR034149">
    <property type="entry name" value="TOPRIM_TopoI"/>
</dbReference>
<dbReference type="SMART" id="SM00493">
    <property type="entry name" value="TOPRIM"/>
    <property type="match status" value="1"/>
</dbReference>
<dbReference type="InterPro" id="IPR000380">
    <property type="entry name" value="Topo_IA"/>
</dbReference>
<dbReference type="Pfam" id="PF13368">
    <property type="entry name" value="Toprim_C_rpt"/>
    <property type="match status" value="3"/>
</dbReference>
<dbReference type="GO" id="GO:0003917">
    <property type="term" value="F:DNA topoisomerase type I (single strand cut, ATP-independent) activity"/>
    <property type="evidence" value="ECO:0007669"/>
    <property type="project" value="UniProtKB-UniRule"/>
</dbReference>
<feature type="region of interest" description="Interaction with DNA" evidence="10">
    <location>
        <begin position="165"/>
        <end position="170"/>
    </location>
</feature>
<keyword evidence="7 10" id="KW-0799">Topoisomerase</keyword>
<feature type="site" description="Interaction with DNA" evidence="10">
    <location>
        <position position="142"/>
    </location>
</feature>
<feature type="active site" description="O-(5'-phospho-DNA)-tyrosine intermediate" evidence="10">
    <location>
        <position position="303"/>
    </location>
</feature>
<keyword evidence="3" id="KW-0479">Metal-binding</keyword>
<feature type="site" description="Interaction with DNA" evidence="10">
    <location>
        <position position="501"/>
    </location>
</feature>
<feature type="site" description="Interaction with DNA" evidence="10">
    <location>
        <position position="305"/>
    </location>
</feature>
<evidence type="ECO:0000256" key="10">
    <source>
        <dbReference type="HAMAP-Rule" id="MF_00952"/>
    </source>
</evidence>
<comment type="subunit">
    <text evidence="10">Monomer.</text>
</comment>
<dbReference type="InterPro" id="IPR023406">
    <property type="entry name" value="Topo_IA_AS"/>
</dbReference>
<dbReference type="GO" id="GO:0003677">
    <property type="term" value="F:DNA binding"/>
    <property type="evidence" value="ECO:0007669"/>
    <property type="project" value="UniProtKB-KW"/>
</dbReference>
<dbReference type="EC" id="5.6.2.1" evidence="10"/>
<keyword evidence="15" id="KW-1185">Reference proteome</keyword>
<evidence type="ECO:0000256" key="1">
    <source>
        <dbReference type="ARBA" id="ARBA00000213"/>
    </source>
</evidence>
<evidence type="ECO:0000256" key="5">
    <source>
        <dbReference type="ARBA" id="ARBA00022833"/>
    </source>
</evidence>
<feature type="domain" description="Topo IA-type catalytic" evidence="13">
    <location>
        <begin position="131"/>
        <end position="569"/>
    </location>
</feature>
<dbReference type="OrthoDB" id="9804262at2"/>
<dbReference type="InterPro" id="IPR005733">
    <property type="entry name" value="TopoI_bac-type"/>
</dbReference>
<comment type="caution">
    <text evidence="14">The sequence shown here is derived from an EMBL/GenBank/DDBJ whole genome shotgun (WGS) entry which is preliminary data.</text>
</comment>
<evidence type="ECO:0000256" key="6">
    <source>
        <dbReference type="ARBA" id="ARBA00022842"/>
    </source>
</evidence>
<dbReference type="InterPro" id="IPR013826">
    <property type="entry name" value="Topo_IA_cen_sub3"/>
</dbReference>
<dbReference type="PANTHER" id="PTHR42785:SF1">
    <property type="entry name" value="DNA TOPOISOMERASE"/>
    <property type="match status" value="1"/>
</dbReference>
<dbReference type="InterPro" id="IPR013498">
    <property type="entry name" value="Topo_IA_Znf"/>
</dbReference>
<dbReference type="NCBIfam" id="TIGR01051">
    <property type="entry name" value="topA_bact"/>
    <property type="match status" value="1"/>
</dbReference>
<dbReference type="Gene3D" id="1.10.460.10">
    <property type="entry name" value="Topoisomerase I, domain 2"/>
    <property type="match status" value="1"/>
</dbReference>
<dbReference type="InterPro" id="IPR006171">
    <property type="entry name" value="TOPRIM_dom"/>
</dbReference>
<dbReference type="SMART" id="SM00437">
    <property type="entry name" value="TOP1Ac"/>
    <property type="match status" value="1"/>
</dbReference>
<sequence length="884" mass="96305">MDVVVVESPAKAKTINKYLGKNYKVLASFGHVRDLPAKDGSVRPDEDFAMSWEVDGPSAKRLADIVKAMKDADGLILATDPDREGEAISWHVLEVLRQKKAIKDKSVSRVVFNAITKQSVLDAMANPRAIDAPLVDAYLARRALDYLVGFTLSPVLWRKLPGARSAGRVQSVSLRLVCDREAEIERFIREEYWLIGVVLGTPRSESFEARLTAFDGKKLQKLDIKTQDQAIAIKAMLDGASFKALSVEAKPTRRNPAAPFTTSTMQQAASSRLGYSASRTMQVAQRLYEGIDIGGETTGLITYMRTDGVQMAPEAIEAARATIAKEFGARYLPDKPRQYSAKAKNAQEAHEAVRPTDFSRTPASVRAHLDNDQARLYELIWKRAIASQMQPAEIERTTVEIEAVNDARTANLRAVGSVIRFDGFIAAYTDQKEEDTDDEDERRLPEIRADETLKREKIDAVKHSTEPPPRYSEASLIKKMEELGIGRPSTYAATLKTLEDREYVKVDKRKLIPEAKGRLVTAFLESFFRRYVEYDFTAALEEKLDEISDGRLAWKDVLRDFWREFSGSVEEIKELRVTDVLEALNEELAPLVFPAREDGTEPRSCPKCGEGQLSLKLGRYGAFVGCSNYPECGFTRQLGDGNGNGEQAGDGGDRALGADPHTGEEIALKSGRFGPYVQRGEGKEAKRASLPKGWTPDSIDHEKAMALLSLPRNVGQHPESGKMISAGLGRYGPFLLHDGVYANLETIEDVFSVGINRAVSVLAEKAASKAGGGRRGATAAALKDLGDHPDGGGKITVRDGKYGPYVNYGKVNATLPKGKEPLTVTVEDALALIAEKAGKSGGGKAASARKAAPKKAATKKAAPKKAPAKAAAKKPAAASAGKKG</sequence>
<dbReference type="Gene3D" id="1.10.290.10">
    <property type="entry name" value="Topoisomerase I, domain 4"/>
    <property type="match status" value="1"/>
</dbReference>
<dbReference type="SUPFAM" id="SSF57783">
    <property type="entry name" value="Zinc beta-ribbon"/>
    <property type="match status" value="1"/>
</dbReference>
<evidence type="ECO:0000256" key="7">
    <source>
        <dbReference type="ARBA" id="ARBA00023029"/>
    </source>
</evidence>
<feature type="compositionally biased region" description="Basic residues" evidence="11">
    <location>
        <begin position="851"/>
        <end position="867"/>
    </location>
</feature>
<name>A0A429YXV2_9HYPH</name>
<dbReference type="EMBL" id="RWKW01000039">
    <property type="protein sequence ID" value="RST86271.1"/>
    <property type="molecule type" value="Genomic_DNA"/>
</dbReference>
<evidence type="ECO:0000313" key="14">
    <source>
        <dbReference type="EMBL" id="RST86271.1"/>
    </source>
</evidence>
<evidence type="ECO:0000256" key="9">
    <source>
        <dbReference type="ARBA" id="ARBA00023235"/>
    </source>
</evidence>
<dbReference type="PANTHER" id="PTHR42785">
    <property type="entry name" value="DNA TOPOISOMERASE, TYPE IA, CORE"/>
    <property type="match status" value="1"/>
</dbReference>
<dbReference type="Gene3D" id="3.40.50.140">
    <property type="match status" value="1"/>
</dbReference>
<feature type="compositionally biased region" description="Low complexity" evidence="11">
    <location>
        <begin position="868"/>
        <end position="884"/>
    </location>
</feature>
<dbReference type="InterPro" id="IPR003602">
    <property type="entry name" value="Topo_IA_DNA-bd_dom"/>
</dbReference>
<keyword evidence="5" id="KW-0862">Zinc</keyword>
<keyword evidence="6" id="KW-0460">Magnesium</keyword>
<dbReference type="CDD" id="cd03363">
    <property type="entry name" value="TOPRIM_TopoIA_TopoI"/>
    <property type="match status" value="1"/>
</dbReference>
<dbReference type="InterPro" id="IPR013497">
    <property type="entry name" value="Topo_IA_cen"/>
</dbReference>
<dbReference type="PROSITE" id="PS00396">
    <property type="entry name" value="TOPO_IA_1"/>
    <property type="match status" value="1"/>
</dbReference>
<dbReference type="GO" id="GO:0006265">
    <property type="term" value="P:DNA topological change"/>
    <property type="evidence" value="ECO:0007669"/>
    <property type="project" value="UniProtKB-UniRule"/>
</dbReference>
<evidence type="ECO:0000256" key="11">
    <source>
        <dbReference type="SAM" id="MobiDB-lite"/>
    </source>
</evidence>
<comment type="caution">
    <text evidence="10">Lacks conserved residue(s) required for the propagation of feature annotation.</text>
</comment>
<dbReference type="Pfam" id="PF01131">
    <property type="entry name" value="Topoisom_bac"/>
    <property type="match status" value="1"/>
</dbReference>
<dbReference type="InterPro" id="IPR013825">
    <property type="entry name" value="Topo_IA_cen_sub2"/>
</dbReference>
<dbReference type="Pfam" id="PF01396">
    <property type="entry name" value="Zn_ribbon_Top1"/>
    <property type="match status" value="1"/>
</dbReference>
<accession>A0A429YXV2</accession>
<dbReference type="Gene3D" id="2.70.20.10">
    <property type="entry name" value="Topoisomerase I, domain 3"/>
    <property type="match status" value="1"/>
</dbReference>
<dbReference type="GO" id="GO:0008270">
    <property type="term" value="F:zinc ion binding"/>
    <property type="evidence" value="ECO:0007669"/>
    <property type="project" value="UniProtKB-KW"/>
</dbReference>
<dbReference type="InterPro" id="IPR028612">
    <property type="entry name" value="Topoisom_1_IA"/>
</dbReference>
<feature type="site" description="Interaction with DNA" evidence="10">
    <location>
        <position position="145"/>
    </location>
</feature>
<dbReference type="InterPro" id="IPR013824">
    <property type="entry name" value="Topo_IA_cen_sub1"/>
</dbReference>
<evidence type="ECO:0000313" key="15">
    <source>
        <dbReference type="Proteomes" id="UP000278398"/>
    </source>
</evidence>
<dbReference type="Pfam" id="PF01751">
    <property type="entry name" value="Toprim"/>
    <property type="match status" value="1"/>
</dbReference>
<feature type="site" description="Interaction with DNA" evidence="10">
    <location>
        <position position="141"/>
    </location>
</feature>
<gene>
    <name evidence="10 14" type="primary">topA</name>
    <name evidence="14" type="ORF">EJC49_11520</name>
</gene>
<dbReference type="SMART" id="SM00436">
    <property type="entry name" value="TOP1Bc"/>
    <property type="match status" value="1"/>
</dbReference>
<comment type="similarity">
    <text evidence="2 10">Belongs to the type IA topoisomerase family.</text>
</comment>
<proteinExistence type="inferred from homology"/>
<dbReference type="HAMAP" id="MF_00952">
    <property type="entry name" value="Topoisom_1_prok"/>
    <property type="match status" value="1"/>
</dbReference>
<evidence type="ECO:0000259" key="13">
    <source>
        <dbReference type="PROSITE" id="PS52039"/>
    </source>
</evidence>
<dbReference type="GO" id="GO:0005694">
    <property type="term" value="C:chromosome"/>
    <property type="evidence" value="ECO:0007669"/>
    <property type="project" value="InterPro"/>
</dbReference>
<dbReference type="RefSeq" id="WP_126700080.1">
    <property type="nucleotide sequence ID" value="NZ_RWKW01000039.1"/>
</dbReference>
<dbReference type="Gene3D" id="3.30.65.10">
    <property type="entry name" value="Bacterial Topoisomerase I, domain 1"/>
    <property type="match status" value="1"/>
</dbReference>
<organism evidence="14 15">
    <name type="scientific">Aquibium carbonis</name>
    <dbReference type="NCBI Taxonomy" id="2495581"/>
    <lineage>
        <taxon>Bacteria</taxon>
        <taxon>Pseudomonadati</taxon>
        <taxon>Pseudomonadota</taxon>
        <taxon>Alphaproteobacteria</taxon>
        <taxon>Hyphomicrobiales</taxon>
        <taxon>Phyllobacteriaceae</taxon>
        <taxon>Aquibium</taxon>
    </lineage>
</organism>
<feature type="site" description="Interaction with DNA" evidence="10">
    <location>
        <position position="157"/>
    </location>
</feature>
<dbReference type="PROSITE" id="PS52039">
    <property type="entry name" value="TOPO_IA_2"/>
    <property type="match status" value="1"/>
</dbReference>